<name>A0ABR2K041_9EUKA</name>
<comment type="subcellular location">
    <subcellularLocation>
        <location evidence="1">Nucleus</location>
    </subcellularLocation>
</comment>
<dbReference type="EMBL" id="JAPFFF010000008">
    <property type="protein sequence ID" value="KAK8884424.1"/>
    <property type="molecule type" value="Genomic_DNA"/>
</dbReference>
<evidence type="ECO:0000313" key="5">
    <source>
        <dbReference type="Proteomes" id="UP001470230"/>
    </source>
</evidence>
<gene>
    <name evidence="4" type="ORF">M9Y10_043534</name>
</gene>
<keyword evidence="2" id="KW-0539">Nucleus</keyword>
<reference evidence="4 5" key="1">
    <citation type="submission" date="2024-04" db="EMBL/GenBank/DDBJ databases">
        <title>Tritrichomonas musculus Genome.</title>
        <authorList>
            <person name="Alves-Ferreira E."/>
            <person name="Grigg M."/>
            <person name="Lorenzi H."/>
            <person name="Galac M."/>
        </authorList>
    </citation>
    <scope>NUCLEOTIDE SEQUENCE [LARGE SCALE GENOMIC DNA]</scope>
    <source>
        <strain evidence="4 5">EAF2021</strain>
    </source>
</reference>
<accession>A0ABR2K041</accession>
<dbReference type="Proteomes" id="UP001470230">
    <property type="component" value="Unassembled WGS sequence"/>
</dbReference>
<protein>
    <recommendedName>
        <fullName evidence="3">ELYS-like domain-containing protein</fullName>
    </recommendedName>
</protein>
<evidence type="ECO:0000256" key="2">
    <source>
        <dbReference type="ARBA" id="ARBA00023242"/>
    </source>
</evidence>
<proteinExistence type="predicted"/>
<evidence type="ECO:0000256" key="1">
    <source>
        <dbReference type="ARBA" id="ARBA00004123"/>
    </source>
</evidence>
<dbReference type="Pfam" id="PF13934">
    <property type="entry name" value="ELYS"/>
    <property type="match status" value="1"/>
</dbReference>
<organism evidence="4 5">
    <name type="scientific">Tritrichomonas musculus</name>
    <dbReference type="NCBI Taxonomy" id="1915356"/>
    <lineage>
        <taxon>Eukaryota</taxon>
        <taxon>Metamonada</taxon>
        <taxon>Parabasalia</taxon>
        <taxon>Tritrichomonadida</taxon>
        <taxon>Tritrichomonadidae</taxon>
        <taxon>Tritrichomonas</taxon>
    </lineage>
</organism>
<sequence length="289" mass="33814">MEQNLVGVVQSWLTQNQNDVFSSISAVKEKIRDRIHNILDSEPKAKTMIEIFLDRSDQSLSIEDFPPADFDSFISFLCMVENSAYRKFAIIYFLIDEFDIIAGKSIEDVFDFANLILVSREQVQFVLGCINLDSSIYTPNLVTQLSFKALPKSLEFPILSSLLANSRDERMLQHAFIFYTCKKPQAKNGSVEQNIIIYTLVLNYHLYEALKYIRTINDDEQKIQLLKQMFDISLENNKEKEFHKLAFTRDEEEQVLNFKFPSENHYKRFCFARQRFDKLPEGENFKCTV</sequence>
<dbReference type="InterPro" id="IPR025151">
    <property type="entry name" value="ELYS_dom"/>
</dbReference>
<feature type="domain" description="ELYS-like" evidence="3">
    <location>
        <begin position="61"/>
        <end position="255"/>
    </location>
</feature>
<evidence type="ECO:0000313" key="4">
    <source>
        <dbReference type="EMBL" id="KAK8884424.1"/>
    </source>
</evidence>
<keyword evidence="5" id="KW-1185">Reference proteome</keyword>
<evidence type="ECO:0000259" key="3">
    <source>
        <dbReference type="Pfam" id="PF13934"/>
    </source>
</evidence>
<comment type="caution">
    <text evidence="4">The sequence shown here is derived from an EMBL/GenBank/DDBJ whole genome shotgun (WGS) entry which is preliminary data.</text>
</comment>